<feature type="compositionally biased region" description="Basic and acidic residues" evidence="1">
    <location>
        <begin position="95"/>
        <end position="105"/>
    </location>
</feature>
<dbReference type="EMBL" id="CAUOFW020004325">
    <property type="protein sequence ID" value="CAK9165128.1"/>
    <property type="molecule type" value="Genomic_DNA"/>
</dbReference>
<protein>
    <submittedName>
        <fullName evidence="2">Uncharacterized protein</fullName>
    </submittedName>
</protein>
<reference evidence="2 3" key="1">
    <citation type="submission" date="2024-02" db="EMBL/GenBank/DDBJ databases">
        <authorList>
            <person name="Vignale AGUSTIN F."/>
            <person name="Sosa J E."/>
            <person name="Modenutti C."/>
        </authorList>
    </citation>
    <scope>NUCLEOTIDE SEQUENCE [LARGE SCALE GENOMIC DNA]</scope>
</reference>
<evidence type="ECO:0000313" key="2">
    <source>
        <dbReference type="EMBL" id="CAK9165128.1"/>
    </source>
</evidence>
<keyword evidence="3" id="KW-1185">Reference proteome</keyword>
<evidence type="ECO:0000256" key="1">
    <source>
        <dbReference type="SAM" id="MobiDB-lite"/>
    </source>
</evidence>
<evidence type="ECO:0000313" key="3">
    <source>
        <dbReference type="Proteomes" id="UP001642360"/>
    </source>
</evidence>
<organism evidence="2 3">
    <name type="scientific">Ilex paraguariensis</name>
    <name type="common">yerba mate</name>
    <dbReference type="NCBI Taxonomy" id="185542"/>
    <lineage>
        <taxon>Eukaryota</taxon>
        <taxon>Viridiplantae</taxon>
        <taxon>Streptophyta</taxon>
        <taxon>Embryophyta</taxon>
        <taxon>Tracheophyta</taxon>
        <taxon>Spermatophyta</taxon>
        <taxon>Magnoliopsida</taxon>
        <taxon>eudicotyledons</taxon>
        <taxon>Gunneridae</taxon>
        <taxon>Pentapetalae</taxon>
        <taxon>asterids</taxon>
        <taxon>campanulids</taxon>
        <taxon>Aquifoliales</taxon>
        <taxon>Aquifoliaceae</taxon>
        <taxon>Ilex</taxon>
    </lineage>
</organism>
<gene>
    <name evidence="2" type="ORF">ILEXP_LOCUS34275</name>
</gene>
<feature type="region of interest" description="Disordered" evidence="1">
    <location>
        <begin position="84"/>
        <end position="105"/>
    </location>
</feature>
<sequence length="105" mass="11744">MKGLDLANIYKEESAIPKAPKESRPSMCENGEEARETIGKLLILSTTVSYTVLAARMSCENEFLHLEEKILKLSPRGEDIEATERLGGFLRKGPSKFEGERRDST</sequence>
<proteinExistence type="predicted"/>
<accession>A0ABC8T768</accession>
<dbReference type="Proteomes" id="UP001642360">
    <property type="component" value="Unassembled WGS sequence"/>
</dbReference>
<name>A0ABC8T768_9AQUA</name>
<dbReference type="AlphaFoldDB" id="A0ABC8T768"/>
<comment type="caution">
    <text evidence="2">The sequence shown here is derived from an EMBL/GenBank/DDBJ whole genome shotgun (WGS) entry which is preliminary data.</text>
</comment>